<comment type="caution">
    <text evidence="2">The sequence shown here is derived from an EMBL/GenBank/DDBJ whole genome shotgun (WGS) entry which is preliminary data.</text>
</comment>
<evidence type="ECO:0000313" key="2">
    <source>
        <dbReference type="EMBL" id="GFO18169.1"/>
    </source>
</evidence>
<dbReference type="Proteomes" id="UP000735302">
    <property type="component" value="Unassembled WGS sequence"/>
</dbReference>
<feature type="region of interest" description="Disordered" evidence="1">
    <location>
        <begin position="197"/>
        <end position="252"/>
    </location>
</feature>
<dbReference type="EMBL" id="BLXT01004931">
    <property type="protein sequence ID" value="GFO18169.1"/>
    <property type="molecule type" value="Genomic_DNA"/>
</dbReference>
<reference evidence="2 3" key="1">
    <citation type="journal article" date="2021" name="Elife">
        <title>Chloroplast acquisition without the gene transfer in kleptoplastic sea slugs, Plakobranchus ocellatus.</title>
        <authorList>
            <person name="Maeda T."/>
            <person name="Takahashi S."/>
            <person name="Yoshida T."/>
            <person name="Shimamura S."/>
            <person name="Takaki Y."/>
            <person name="Nagai Y."/>
            <person name="Toyoda A."/>
            <person name="Suzuki Y."/>
            <person name="Arimoto A."/>
            <person name="Ishii H."/>
            <person name="Satoh N."/>
            <person name="Nishiyama T."/>
            <person name="Hasebe M."/>
            <person name="Maruyama T."/>
            <person name="Minagawa J."/>
            <person name="Obokata J."/>
            <person name="Shigenobu S."/>
        </authorList>
    </citation>
    <scope>NUCLEOTIDE SEQUENCE [LARGE SCALE GENOMIC DNA]</scope>
</reference>
<feature type="compositionally biased region" description="Basic residues" evidence="1">
    <location>
        <begin position="84"/>
        <end position="94"/>
    </location>
</feature>
<evidence type="ECO:0000256" key="1">
    <source>
        <dbReference type="SAM" id="MobiDB-lite"/>
    </source>
</evidence>
<gene>
    <name evidence="2" type="ORF">PoB_004467400</name>
</gene>
<keyword evidence="3" id="KW-1185">Reference proteome</keyword>
<dbReference type="AlphaFoldDB" id="A0AAV4BDG1"/>
<evidence type="ECO:0000313" key="3">
    <source>
        <dbReference type="Proteomes" id="UP000735302"/>
    </source>
</evidence>
<organism evidence="2 3">
    <name type="scientific">Plakobranchus ocellatus</name>
    <dbReference type="NCBI Taxonomy" id="259542"/>
    <lineage>
        <taxon>Eukaryota</taxon>
        <taxon>Metazoa</taxon>
        <taxon>Spiralia</taxon>
        <taxon>Lophotrochozoa</taxon>
        <taxon>Mollusca</taxon>
        <taxon>Gastropoda</taxon>
        <taxon>Heterobranchia</taxon>
        <taxon>Euthyneura</taxon>
        <taxon>Panpulmonata</taxon>
        <taxon>Sacoglossa</taxon>
        <taxon>Placobranchoidea</taxon>
        <taxon>Plakobranchidae</taxon>
        <taxon>Plakobranchus</taxon>
    </lineage>
</organism>
<accession>A0AAV4BDG1</accession>
<feature type="region of interest" description="Disordered" evidence="1">
    <location>
        <begin position="149"/>
        <end position="177"/>
    </location>
</feature>
<feature type="region of interest" description="Disordered" evidence="1">
    <location>
        <begin position="76"/>
        <end position="108"/>
    </location>
</feature>
<feature type="compositionally biased region" description="Polar residues" evidence="1">
    <location>
        <begin position="152"/>
        <end position="169"/>
    </location>
</feature>
<sequence length="291" mass="30643">MEACEIHTRGDSSAVFCDTVKQQMSSILAMAVACKMRLAGPDSSRLVLQSLIPSSSVAAEARSGLLVEEVLAGQHSADPTGSRSAHHQPLHRRYSATQSSQDREGGESLDTHTDQLLQMFMSSSSPPGRHSGYRELAPVSEVGDQLLPQRGMTRQGSSPVLSSLEQASSAGGLAHGPLTRRASSTALHSFGDLHAHQNNVSVSPTNPSPAASGHTTGGAISTAFHTTTETSKLGEGSSVDNVDSSLGPHKKQGFGILSRTRQFGAWLGNVTKGEKMEVTKQDLNVFAPTSF</sequence>
<name>A0AAV4BDG1_9GAST</name>
<protein>
    <submittedName>
        <fullName evidence="2">Uncharacterized protein</fullName>
    </submittedName>
</protein>
<feature type="compositionally biased region" description="Polar residues" evidence="1">
    <location>
        <begin position="197"/>
        <end position="209"/>
    </location>
</feature>
<proteinExistence type="predicted"/>